<feature type="signal peptide" evidence="1">
    <location>
        <begin position="1"/>
        <end position="23"/>
    </location>
</feature>
<dbReference type="PROSITE" id="PS51257">
    <property type="entry name" value="PROKAR_LIPOPROTEIN"/>
    <property type="match status" value="1"/>
</dbReference>
<name>A0A6S6TQN2_9BACT</name>
<protein>
    <recommendedName>
        <fullName evidence="3">Glycine zipper 2TM domain-containing protein</fullName>
    </recommendedName>
</protein>
<keyword evidence="1" id="KW-0732">Signal</keyword>
<evidence type="ECO:0000313" key="2">
    <source>
        <dbReference type="EMBL" id="CAA6817336.1"/>
    </source>
</evidence>
<sequence>MKKLLVSTSFVLFLILSTGCAPAGQSGPSVAQNVTIESGTIQSLKKVETGSSGAGGMIGGVVGSVGGSIAGSHVGSGTGRAVASVLGAVIGSVVGSTAGNSVDTNYGQQVMVRLNSGRTVVSVLEMNGETELLKVGQAVKVSFTGNKILSILPE</sequence>
<reference evidence="2" key="1">
    <citation type="submission" date="2020-01" db="EMBL/GenBank/DDBJ databases">
        <authorList>
            <person name="Meier V. D."/>
            <person name="Meier V D."/>
        </authorList>
    </citation>
    <scope>NUCLEOTIDE SEQUENCE</scope>
    <source>
        <strain evidence="2">HLG_WM_MAG_03</strain>
    </source>
</reference>
<proteinExistence type="predicted"/>
<evidence type="ECO:0000256" key="1">
    <source>
        <dbReference type="SAM" id="SignalP"/>
    </source>
</evidence>
<dbReference type="AlphaFoldDB" id="A0A6S6TQN2"/>
<gene>
    <name evidence="2" type="ORF">HELGO_WM19745</name>
</gene>
<organism evidence="2">
    <name type="scientific">uncultured Sulfurovum sp</name>
    <dbReference type="NCBI Taxonomy" id="269237"/>
    <lineage>
        <taxon>Bacteria</taxon>
        <taxon>Pseudomonadati</taxon>
        <taxon>Campylobacterota</taxon>
        <taxon>Epsilonproteobacteria</taxon>
        <taxon>Campylobacterales</taxon>
        <taxon>Sulfurovaceae</taxon>
        <taxon>Sulfurovum</taxon>
        <taxon>environmental samples</taxon>
    </lineage>
</organism>
<accession>A0A6S6TQN2</accession>
<evidence type="ECO:0008006" key="3">
    <source>
        <dbReference type="Google" id="ProtNLM"/>
    </source>
</evidence>
<dbReference type="EMBL" id="CACVAR010000276">
    <property type="protein sequence ID" value="CAA6817336.1"/>
    <property type="molecule type" value="Genomic_DNA"/>
</dbReference>
<feature type="chain" id="PRO_5027835353" description="Glycine zipper 2TM domain-containing protein" evidence="1">
    <location>
        <begin position="24"/>
        <end position="154"/>
    </location>
</feature>